<keyword evidence="4" id="KW-0808">Transferase</keyword>
<dbReference type="PRINTS" id="PR00344">
    <property type="entry name" value="BCTRLSENSOR"/>
</dbReference>
<keyword evidence="9" id="KW-0812">Transmembrane</keyword>
<keyword evidence="5" id="KW-0547">Nucleotide-binding</keyword>
<dbReference type="SUPFAM" id="SSF55874">
    <property type="entry name" value="ATPase domain of HSP90 chaperone/DNA topoisomerase II/histidine kinase"/>
    <property type="match status" value="1"/>
</dbReference>
<organism evidence="12 13">
    <name type="scientific">Anaeromyxobacter oryzae</name>
    <dbReference type="NCBI Taxonomy" id="2918170"/>
    <lineage>
        <taxon>Bacteria</taxon>
        <taxon>Pseudomonadati</taxon>
        <taxon>Myxococcota</taxon>
        <taxon>Myxococcia</taxon>
        <taxon>Myxococcales</taxon>
        <taxon>Cystobacterineae</taxon>
        <taxon>Anaeromyxobacteraceae</taxon>
        <taxon>Anaeromyxobacter</taxon>
    </lineage>
</organism>
<evidence type="ECO:0000259" key="10">
    <source>
        <dbReference type="PROSITE" id="PS50109"/>
    </source>
</evidence>
<dbReference type="SMART" id="SM00091">
    <property type="entry name" value="PAS"/>
    <property type="match status" value="1"/>
</dbReference>
<dbReference type="EC" id="2.7.13.3" evidence="2"/>
<dbReference type="Gene3D" id="3.30.450.20">
    <property type="entry name" value="PAS domain"/>
    <property type="match status" value="1"/>
</dbReference>
<keyword evidence="3" id="KW-0597">Phosphoprotein</keyword>
<evidence type="ECO:0000313" key="13">
    <source>
        <dbReference type="Proteomes" id="UP001162891"/>
    </source>
</evidence>
<comment type="catalytic activity">
    <reaction evidence="1">
        <text>ATP + protein L-histidine = ADP + protein N-phospho-L-histidine.</text>
        <dbReference type="EC" id="2.7.13.3"/>
    </reaction>
</comment>
<dbReference type="RefSeq" id="WP_248361517.1">
    <property type="nucleotide sequence ID" value="NZ_AP025591.1"/>
</dbReference>
<accession>A0ABM7WVE0</accession>
<dbReference type="PANTHER" id="PTHR43065:SF42">
    <property type="entry name" value="TWO-COMPONENT SENSOR PPRA"/>
    <property type="match status" value="1"/>
</dbReference>
<dbReference type="EMBL" id="AP025591">
    <property type="protein sequence ID" value="BDG03474.1"/>
    <property type="molecule type" value="Genomic_DNA"/>
</dbReference>
<dbReference type="SMART" id="SM00387">
    <property type="entry name" value="HATPase_c"/>
    <property type="match status" value="1"/>
</dbReference>
<evidence type="ECO:0000256" key="5">
    <source>
        <dbReference type="ARBA" id="ARBA00022741"/>
    </source>
</evidence>
<evidence type="ECO:0000256" key="7">
    <source>
        <dbReference type="ARBA" id="ARBA00022840"/>
    </source>
</evidence>
<feature type="transmembrane region" description="Helical" evidence="9">
    <location>
        <begin position="130"/>
        <end position="149"/>
    </location>
</feature>
<dbReference type="SUPFAM" id="SSF55785">
    <property type="entry name" value="PYP-like sensor domain (PAS domain)"/>
    <property type="match status" value="1"/>
</dbReference>
<dbReference type="InterPro" id="IPR035965">
    <property type="entry name" value="PAS-like_dom_sf"/>
</dbReference>
<name>A0ABM7WVE0_9BACT</name>
<keyword evidence="6" id="KW-0418">Kinase</keyword>
<feature type="transmembrane region" description="Helical" evidence="9">
    <location>
        <begin position="108"/>
        <end position="124"/>
    </location>
</feature>
<dbReference type="Proteomes" id="UP001162891">
    <property type="component" value="Chromosome"/>
</dbReference>
<feature type="transmembrane region" description="Helical" evidence="9">
    <location>
        <begin position="82"/>
        <end position="101"/>
    </location>
</feature>
<dbReference type="InterPro" id="IPR003594">
    <property type="entry name" value="HATPase_dom"/>
</dbReference>
<dbReference type="Gene3D" id="1.10.287.130">
    <property type="match status" value="1"/>
</dbReference>
<protein>
    <recommendedName>
        <fullName evidence="2">histidine kinase</fullName>
        <ecNumber evidence="2">2.7.13.3</ecNumber>
    </recommendedName>
</protein>
<feature type="domain" description="Histidine kinase" evidence="10">
    <location>
        <begin position="323"/>
        <end position="566"/>
    </location>
</feature>
<evidence type="ECO:0000256" key="3">
    <source>
        <dbReference type="ARBA" id="ARBA00022553"/>
    </source>
</evidence>
<dbReference type="PROSITE" id="PS50109">
    <property type="entry name" value="HIS_KIN"/>
    <property type="match status" value="1"/>
</dbReference>
<evidence type="ECO:0000256" key="4">
    <source>
        <dbReference type="ARBA" id="ARBA00022679"/>
    </source>
</evidence>
<dbReference type="InterPro" id="IPR005467">
    <property type="entry name" value="His_kinase_dom"/>
</dbReference>
<evidence type="ECO:0000256" key="9">
    <source>
        <dbReference type="SAM" id="Phobius"/>
    </source>
</evidence>
<dbReference type="PANTHER" id="PTHR43065">
    <property type="entry name" value="SENSOR HISTIDINE KINASE"/>
    <property type="match status" value="1"/>
</dbReference>
<evidence type="ECO:0000256" key="6">
    <source>
        <dbReference type="ARBA" id="ARBA00022777"/>
    </source>
</evidence>
<dbReference type="InterPro" id="IPR004358">
    <property type="entry name" value="Sig_transdc_His_kin-like_C"/>
</dbReference>
<dbReference type="PROSITE" id="PS50112">
    <property type="entry name" value="PAS"/>
    <property type="match status" value="1"/>
</dbReference>
<dbReference type="Gene3D" id="3.30.565.10">
    <property type="entry name" value="Histidine kinase-like ATPase, C-terminal domain"/>
    <property type="match status" value="1"/>
</dbReference>
<reference evidence="13" key="1">
    <citation type="journal article" date="2022" name="Int. J. Syst. Evol. Microbiol.">
        <title>Anaeromyxobacter oryzae sp. nov., Anaeromyxobacter diazotrophicus sp. nov. and Anaeromyxobacter paludicola sp. nov., isolated from paddy soils.</title>
        <authorList>
            <person name="Itoh H."/>
            <person name="Xu Z."/>
            <person name="Mise K."/>
            <person name="Masuda Y."/>
            <person name="Ushijima N."/>
            <person name="Hayakawa C."/>
            <person name="Shiratori Y."/>
            <person name="Senoo K."/>
        </authorList>
    </citation>
    <scope>NUCLEOTIDE SEQUENCE [LARGE SCALE GENOMIC DNA]</scope>
    <source>
        <strain evidence="13">Red232</strain>
    </source>
</reference>
<dbReference type="Pfam" id="PF00989">
    <property type="entry name" value="PAS"/>
    <property type="match status" value="1"/>
</dbReference>
<keyword evidence="7" id="KW-0067">ATP-binding</keyword>
<feature type="transmembrane region" description="Helical" evidence="9">
    <location>
        <begin position="26"/>
        <end position="44"/>
    </location>
</feature>
<evidence type="ECO:0000256" key="8">
    <source>
        <dbReference type="ARBA" id="ARBA00023012"/>
    </source>
</evidence>
<keyword evidence="13" id="KW-1185">Reference proteome</keyword>
<dbReference type="Pfam" id="PF02518">
    <property type="entry name" value="HATPase_c"/>
    <property type="match status" value="1"/>
</dbReference>
<keyword evidence="8" id="KW-0902">Two-component regulatory system</keyword>
<feature type="transmembrane region" description="Helical" evidence="9">
    <location>
        <begin position="51"/>
        <end position="70"/>
    </location>
</feature>
<dbReference type="CDD" id="cd00130">
    <property type="entry name" value="PAS"/>
    <property type="match status" value="1"/>
</dbReference>
<dbReference type="InterPro" id="IPR013767">
    <property type="entry name" value="PAS_fold"/>
</dbReference>
<dbReference type="NCBIfam" id="TIGR00229">
    <property type="entry name" value="sensory_box"/>
    <property type="match status" value="1"/>
</dbReference>
<keyword evidence="9" id="KW-1133">Transmembrane helix</keyword>
<evidence type="ECO:0000256" key="2">
    <source>
        <dbReference type="ARBA" id="ARBA00012438"/>
    </source>
</evidence>
<dbReference type="InterPro" id="IPR036890">
    <property type="entry name" value="HATPase_C_sf"/>
</dbReference>
<feature type="domain" description="PAS" evidence="11">
    <location>
        <begin position="202"/>
        <end position="253"/>
    </location>
</feature>
<sequence>MDTVQPRGKDVAEAEIAERLRWLLRLRWLIVPVFIAVDLANDLLMSRRAPWTALVVGVVLLGANGIYSFLLARKYSARALLAWARIESAVVVVVPVVVVLLHGDSANAIRYGVLVGVVGAAAVLPRTSEVAVVGMWAVAALIVGDAVAAGFDPARIQQGTVARWAIESGIIVTVAVIAGHLHSTREWALQGLRTSQAGLEQAKAEWEATFDGLHEMVFTTDREGRILRANRAFAKALGARPHELAGRRVAEVLAGHPERWWSVAGDGIVEIEDPLFDTLFEVASTRVGDRVIRVARDVGEQRRLYARLVQADKLAAVGVLASGVAHEINNPTAFVSSNLTELRGYLAAYEGLVSDMSELGMQAGRANEVRTLLARPEVAFARREATSSITESLVGMERIRQIVTNLRSLARRDQAGEPAAAVDLGEVVQAVVRTAASDLRAAAAQVDVQGPVHVLGHRGELVDVVLNLVVNAVQARDEGRPNRIGIELFREGAAAVVRVSDTGKGIAPSHMKRLFEPFFTTKAPGEGTGLGLSLARKIVLTHGGSIDVSSEIGVGSTFTVRLPALELDQVAPIAANR</sequence>
<evidence type="ECO:0000259" key="11">
    <source>
        <dbReference type="PROSITE" id="PS50112"/>
    </source>
</evidence>
<proteinExistence type="predicted"/>
<keyword evidence="9" id="KW-0472">Membrane</keyword>
<evidence type="ECO:0000256" key="1">
    <source>
        <dbReference type="ARBA" id="ARBA00000085"/>
    </source>
</evidence>
<gene>
    <name evidence="12" type="ORF">AMOR_24700</name>
</gene>
<dbReference type="InterPro" id="IPR000014">
    <property type="entry name" value="PAS"/>
</dbReference>
<evidence type="ECO:0000313" key="12">
    <source>
        <dbReference type="EMBL" id="BDG03474.1"/>
    </source>
</evidence>